<dbReference type="AlphaFoldDB" id="A0A644SLB0"/>
<comment type="caution">
    <text evidence="1">The sequence shown here is derived from an EMBL/GenBank/DDBJ whole genome shotgun (WGS) entry which is preliminary data.</text>
</comment>
<sequence>MKNTLKLITAFLIVLSCSRDTDNGDQFASQYFGIYTEVNPVSGRTRIDFNEGNKLTVMNNPNSNWGTPYAFKISGNSITLTTIGGQVKTIYFKQVSSTKFEIGDVNPDDMDTSNMIFQK</sequence>
<proteinExistence type="predicted"/>
<gene>
    <name evidence="1" type="ORF">SDC9_00910</name>
</gene>
<evidence type="ECO:0008006" key="2">
    <source>
        <dbReference type="Google" id="ProtNLM"/>
    </source>
</evidence>
<accession>A0A644SLB0</accession>
<name>A0A644SLB0_9ZZZZ</name>
<protein>
    <recommendedName>
        <fullName evidence="2">DUF5640 domain-containing protein</fullName>
    </recommendedName>
</protein>
<reference evidence="1" key="1">
    <citation type="submission" date="2019-08" db="EMBL/GenBank/DDBJ databases">
        <authorList>
            <person name="Kucharzyk K."/>
            <person name="Murdoch R.W."/>
            <person name="Higgins S."/>
            <person name="Loffler F."/>
        </authorList>
    </citation>
    <scope>NUCLEOTIDE SEQUENCE</scope>
</reference>
<dbReference type="EMBL" id="VSSQ01000002">
    <property type="protein sequence ID" value="MPL55435.1"/>
    <property type="molecule type" value="Genomic_DNA"/>
</dbReference>
<evidence type="ECO:0000313" key="1">
    <source>
        <dbReference type="EMBL" id="MPL55435.1"/>
    </source>
</evidence>
<dbReference type="PROSITE" id="PS51257">
    <property type="entry name" value="PROKAR_LIPOPROTEIN"/>
    <property type="match status" value="1"/>
</dbReference>
<organism evidence="1">
    <name type="scientific">bioreactor metagenome</name>
    <dbReference type="NCBI Taxonomy" id="1076179"/>
    <lineage>
        <taxon>unclassified sequences</taxon>
        <taxon>metagenomes</taxon>
        <taxon>ecological metagenomes</taxon>
    </lineage>
</organism>